<evidence type="ECO:0000256" key="4">
    <source>
        <dbReference type="ARBA" id="ARBA00023002"/>
    </source>
</evidence>
<dbReference type="PANTHER" id="PTHR46206">
    <property type="entry name" value="CYTOCHROME P450"/>
    <property type="match status" value="1"/>
</dbReference>
<comment type="cofactor">
    <cofactor evidence="1 7">
        <name>heme</name>
        <dbReference type="ChEBI" id="CHEBI:30413"/>
    </cofactor>
</comment>
<dbReference type="Proteomes" id="UP000490939">
    <property type="component" value="Unassembled WGS sequence"/>
</dbReference>
<keyword evidence="7 8" id="KW-0349">Heme</keyword>
<accession>A0A8H3UF53</accession>
<dbReference type="EMBL" id="WNWR01000829">
    <property type="protein sequence ID" value="KAE9968505.1"/>
    <property type="molecule type" value="Genomic_DNA"/>
</dbReference>
<name>A0A8H3UF53_VENIN</name>
<dbReference type="InterPro" id="IPR001128">
    <property type="entry name" value="Cyt_P450"/>
</dbReference>
<evidence type="ECO:0000256" key="7">
    <source>
        <dbReference type="PIRSR" id="PIRSR602403-1"/>
    </source>
</evidence>
<dbReference type="PRINTS" id="PR00465">
    <property type="entry name" value="EP450IV"/>
</dbReference>
<dbReference type="SUPFAM" id="SSF48264">
    <property type="entry name" value="Cytochrome P450"/>
    <property type="match status" value="1"/>
</dbReference>
<evidence type="ECO:0000256" key="1">
    <source>
        <dbReference type="ARBA" id="ARBA00001971"/>
    </source>
</evidence>
<keyword evidence="10" id="KW-0472">Membrane</keyword>
<dbReference type="GO" id="GO:0020037">
    <property type="term" value="F:heme binding"/>
    <property type="evidence" value="ECO:0007669"/>
    <property type="project" value="InterPro"/>
</dbReference>
<evidence type="ECO:0000256" key="6">
    <source>
        <dbReference type="ARBA" id="ARBA00023033"/>
    </source>
</evidence>
<evidence type="ECO:0000256" key="2">
    <source>
        <dbReference type="ARBA" id="ARBA00010617"/>
    </source>
</evidence>
<evidence type="ECO:0000313" key="11">
    <source>
        <dbReference type="EMBL" id="KAE9968505.1"/>
    </source>
</evidence>
<comment type="caution">
    <text evidence="11">The sequence shown here is derived from an EMBL/GenBank/DDBJ whole genome shotgun (WGS) entry which is preliminary data.</text>
</comment>
<reference evidence="11 12" key="1">
    <citation type="submission" date="2019-07" db="EMBL/GenBank/DDBJ databases">
        <title>Venturia inaequalis Genome Resource.</title>
        <authorList>
            <person name="Lichtner F.J."/>
        </authorList>
    </citation>
    <scope>NUCLEOTIDE SEQUENCE [LARGE SCALE GENOMIC DNA]</scope>
    <source>
        <strain evidence="11 12">DMI_063113</strain>
    </source>
</reference>
<proteinExistence type="inferred from homology"/>
<keyword evidence="12" id="KW-1185">Reference proteome</keyword>
<dbReference type="InterPro" id="IPR036396">
    <property type="entry name" value="Cyt_P450_sf"/>
</dbReference>
<keyword evidence="10" id="KW-1133">Transmembrane helix</keyword>
<keyword evidence="5 7" id="KW-0408">Iron</keyword>
<keyword evidence="10" id="KW-0812">Transmembrane</keyword>
<dbReference type="PROSITE" id="PS00086">
    <property type="entry name" value="CYTOCHROME_P450"/>
    <property type="match status" value="1"/>
</dbReference>
<feature type="region of interest" description="Disordered" evidence="9">
    <location>
        <begin position="263"/>
        <end position="284"/>
    </location>
</feature>
<gene>
    <name evidence="11" type="ORF">EG327_011018</name>
</gene>
<dbReference type="OrthoDB" id="1844152at2759"/>
<dbReference type="InterPro" id="IPR002403">
    <property type="entry name" value="Cyt_P450_E_grp-IV"/>
</dbReference>
<evidence type="ECO:0000256" key="5">
    <source>
        <dbReference type="ARBA" id="ARBA00023004"/>
    </source>
</evidence>
<organism evidence="11 12">
    <name type="scientific">Venturia inaequalis</name>
    <name type="common">Apple scab fungus</name>
    <dbReference type="NCBI Taxonomy" id="5025"/>
    <lineage>
        <taxon>Eukaryota</taxon>
        <taxon>Fungi</taxon>
        <taxon>Dikarya</taxon>
        <taxon>Ascomycota</taxon>
        <taxon>Pezizomycotina</taxon>
        <taxon>Dothideomycetes</taxon>
        <taxon>Pleosporomycetidae</taxon>
        <taxon>Venturiales</taxon>
        <taxon>Venturiaceae</taxon>
        <taxon>Venturia</taxon>
    </lineage>
</organism>
<evidence type="ECO:0000256" key="8">
    <source>
        <dbReference type="RuleBase" id="RU000461"/>
    </source>
</evidence>
<dbReference type="GO" id="GO:0005506">
    <property type="term" value="F:iron ion binding"/>
    <property type="evidence" value="ECO:0007669"/>
    <property type="project" value="InterPro"/>
</dbReference>
<evidence type="ECO:0000256" key="3">
    <source>
        <dbReference type="ARBA" id="ARBA00022723"/>
    </source>
</evidence>
<dbReference type="PANTHER" id="PTHR46206:SF6">
    <property type="entry name" value="CYTOCHROME P450 MONOOXYGENASE AN1598-RELATED"/>
    <property type="match status" value="1"/>
</dbReference>
<evidence type="ECO:0000256" key="10">
    <source>
        <dbReference type="SAM" id="Phobius"/>
    </source>
</evidence>
<dbReference type="GO" id="GO:0004497">
    <property type="term" value="F:monooxygenase activity"/>
    <property type="evidence" value="ECO:0007669"/>
    <property type="project" value="UniProtKB-KW"/>
</dbReference>
<dbReference type="Gene3D" id="1.10.630.10">
    <property type="entry name" value="Cytochrome P450"/>
    <property type="match status" value="1"/>
</dbReference>
<comment type="similarity">
    <text evidence="2 8">Belongs to the cytochrome P450 family.</text>
</comment>
<dbReference type="Pfam" id="PF00067">
    <property type="entry name" value="p450"/>
    <property type="match status" value="1"/>
</dbReference>
<keyword evidence="3 7" id="KW-0479">Metal-binding</keyword>
<protein>
    <submittedName>
        <fullName evidence="11">Uncharacterized protein</fullName>
    </submittedName>
</protein>
<dbReference type="GO" id="GO:0016705">
    <property type="term" value="F:oxidoreductase activity, acting on paired donors, with incorporation or reduction of molecular oxygen"/>
    <property type="evidence" value="ECO:0007669"/>
    <property type="project" value="InterPro"/>
</dbReference>
<evidence type="ECO:0000256" key="9">
    <source>
        <dbReference type="SAM" id="MobiDB-lite"/>
    </source>
</evidence>
<keyword evidence="6 8" id="KW-0503">Monooxygenase</keyword>
<feature type="binding site" description="axial binding residue" evidence="7">
    <location>
        <position position="492"/>
    </location>
    <ligand>
        <name>heme</name>
        <dbReference type="ChEBI" id="CHEBI:30413"/>
    </ligand>
    <ligandPart>
        <name>Fe</name>
        <dbReference type="ChEBI" id="CHEBI:18248"/>
    </ligandPart>
</feature>
<dbReference type="AlphaFoldDB" id="A0A8H3UF53"/>
<evidence type="ECO:0000313" key="12">
    <source>
        <dbReference type="Proteomes" id="UP000490939"/>
    </source>
</evidence>
<keyword evidence="4 8" id="KW-0560">Oxidoreductase</keyword>
<sequence length="555" mass="62547">MSTSDVTLTLAKVLPLGALHPITLLTLLFSLAFIAYYALKKPQLSLPVIQPGPGPQGVFQTLKETYERYPDTPFLLNTSRPIVILPGELVNDVKNLPEDKVSLHSEVAIDHSMAVTKVGGGTYGSELLPTVRVDLTRHTNGAIPAILEELRFAMDVKFRDVDSKTWSTQVLFPKITEMSALMLSRIFIGRPISRKPEWLGSAIGYTHDLMRARHALNKYPYWLRLIIGRFLPEVRQMNWHLDNGRKILLPIVEDLVRKAGALDQPKEQEASMTQQQMLEDEQAPEFDDEQGTFCSWLLKYQLRPSNATASDIATSLALNQLALSWVSIHSVTFAVTRAIYDLTTEPEYFEPLRQEIEEVLKKDGFQTDSQGRRIMERTSYVKLRKLDSFLKESMRLCPNKIVNMARIVKEPVTLSTGHVLPAGTRIGIPVYSIHTSASRNQSYANFPGVAPADAFDGFRFSKLREQPGNENKYQYVTITSDYLAWGAGTHACPGRFFSSTCIKVLFVELLRFWDFRLVGDKDAKGGPPIGHRIMDFTMTTDVTVPLEIRRREGAT</sequence>
<dbReference type="CDD" id="cd11041">
    <property type="entry name" value="CYP503A1-like"/>
    <property type="match status" value="1"/>
</dbReference>
<dbReference type="InterPro" id="IPR017972">
    <property type="entry name" value="Cyt_P450_CS"/>
</dbReference>
<feature type="transmembrane region" description="Helical" evidence="10">
    <location>
        <begin position="18"/>
        <end position="39"/>
    </location>
</feature>